<keyword evidence="3 5" id="KW-0863">Zinc-finger</keyword>
<dbReference type="GO" id="GO:0000978">
    <property type="term" value="F:RNA polymerase II cis-regulatory region sequence-specific DNA binding"/>
    <property type="evidence" value="ECO:0007669"/>
    <property type="project" value="TreeGrafter"/>
</dbReference>
<dbReference type="PROSITE" id="PS50157">
    <property type="entry name" value="ZINC_FINGER_C2H2_2"/>
    <property type="match status" value="4"/>
</dbReference>
<feature type="region of interest" description="Disordered" evidence="6">
    <location>
        <begin position="547"/>
        <end position="574"/>
    </location>
</feature>
<name>A0A0K2TBN2_LEPSM</name>
<feature type="domain" description="C2H2-type" evidence="7">
    <location>
        <begin position="68"/>
        <end position="95"/>
    </location>
</feature>
<dbReference type="GO" id="GO:0008270">
    <property type="term" value="F:zinc ion binding"/>
    <property type="evidence" value="ECO:0007669"/>
    <property type="project" value="UniProtKB-KW"/>
</dbReference>
<evidence type="ECO:0000256" key="6">
    <source>
        <dbReference type="SAM" id="MobiDB-lite"/>
    </source>
</evidence>
<evidence type="ECO:0000256" key="4">
    <source>
        <dbReference type="ARBA" id="ARBA00022833"/>
    </source>
</evidence>
<dbReference type="GO" id="GO:0005634">
    <property type="term" value="C:nucleus"/>
    <property type="evidence" value="ECO:0007669"/>
    <property type="project" value="UniProtKB-ARBA"/>
</dbReference>
<evidence type="ECO:0000256" key="5">
    <source>
        <dbReference type="PROSITE-ProRule" id="PRU00042"/>
    </source>
</evidence>
<dbReference type="GO" id="GO:0000981">
    <property type="term" value="F:DNA-binding transcription factor activity, RNA polymerase II-specific"/>
    <property type="evidence" value="ECO:0007669"/>
    <property type="project" value="TreeGrafter"/>
</dbReference>
<dbReference type="FunFam" id="3.30.160.60:FF:000446">
    <property type="entry name" value="Zinc finger protein"/>
    <property type="match status" value="1"/>
</dbReference>
<feature type="domain" description="C2H2-type" evidence="7">
    <location>
        <begin position="40"/>
        <end position="67"/>
    </location>
</feature>
<dbReference type="PANTHER" id="PTHR23235:SF120">
    <property type="entry name" value="KRUPPEL-LIKE FACTOR 15"/>
    <property type="match status" value="1"/>
</dbReference>
<evidence type="ECO:0000256" key="2">
    <source>
        <dbReference type="ARBA" id="ARBA00022737"/>
    </source>
</evidence>
<keyword evidence="1" id="KW-0479">Metal-binding</keyword>
<reference evidence="8" key="1">
    <citation type="submission" date="2014-05" db="EMBL/GenBank/DDBJ databases">
        <authorList>
            <person name="Chronopoulou M."/>
        </authorList>
    </citation>
    <scope>NUCLEOTIDE SEQUENCE</scope>
    <source>
        <tissue evidence="8">Whole organism</tissue>
    </source>
</reference>
<dbReference type="SMART" id="SM00355">
    <property type="entry name" value="ZnF_C2H2"/>
    <property type="match status" value="4"/>
</dbReference>
<sequence>YATSYSSLLILNLDKTDWKSKKRKPRNSSTKKKPKMERVFQCPQCEKGFKELRTLRLHLKIHNAEYPERCLVCQKVFRTKWQLKQHQMDHGGERPYPCPECSFTCKTKQQLNEHRRKHSGEKAYCCALCGTRFTYRNGLIKHTKLNRCPKKIITADGETIIKKRSRVVNNAYSNNKTTAHSNNKNNNLNPPAASTSSPLLHSSPPSLTVTPVLNLQMSVAVAEAVNNVISATKGNKEALDKKIMEVLRRNSNTHNVAPSSSSALTMTSHKYTSSRMTPERILPDPTPPPGNRGSPIIDYQMQVEDIIGTDSESIANPIAYREVGNSFNLALLDDGSNCLVSTTCTLPTQTITTKAHPSCASSMTTTTTSSTVIAHNGILPPNTINELSAATGLPSSEICSWAATLPTGALVKVTHHYNTSIEPSPTQQHQQQPSHQLLLPAIINIPPFQTAHPEVPLTVSESEVSGALKNSSVGLLSYREIFAVDPNEVLQKSQSKSSLLAQKGCDIKVEPNTTMCRENSKPIPSVNNNDTCLEDFIGFDYGIFESGSEGSDSQKPSIKEEPSSPTGSDSGLSNNSSFYSNSYYINNNEDTLADIDLGLPDCLNSNAANPLDDTLNVLNDQDFNSMKTIVEQTFKDGREIMDVI</sequence>
<dbReference type="FunFam" id="3.30.160.60:FF:000100">
    <property type="entry name" value="Zinc finger 45-like"/>
    <property type="match status" value="1"/>
</dbReference>
<feature type="region of interest" description="Disordered" evidence="6">
    <location>
        <begin position="271"/>
        <end position="294"/>
    </location>
</feature>
<dbReference type="InterPro" id="IPR013087">
    <property type="entry name" value="Znf_C2H2_type"/>
</dbReference>
<evidence type="ECO:0000259" key="7">
    <source>
        <dbReference type="PROSITE" id="PS50157"/>
    </source>
</evidence>
<evidence type="ECO:0000256" key="3">
    <source>
        <dbReference type="ARBA" id="ARBA00022771"/>
    </source>
</evidence>
<feature type="domain" description="C2H2-type" evidence="7">
    <location>
        <begin position="124"/>
        <end position="151"/>
    </location>
</feature>
<organism evidence="8">
    <name type="scientific">Lepeophtheirus salmonis</name>
    <name type="common">Salmon louse</name>
    <name type="synonym">Caligus salmonis</name>
    <dbReference type="NCBI Taxonomy" id="72036"/>
    <lineage>
        <taxon>Eukaryota</taxon>
        <taxon>Metazoa</taxon>
        <taxon>Ecdysozoa</taxon>
        <taxon>Arthropoda</taxon>
        <taxon>Crustacea</taxon>
        <taxon>Multicrustacea</taxon>
        <taxon>Hexanauplia</taxon>
        <taxon>Copepoda</taxon>
        <taxon>Siphonostomatoida</taxon>
        <taxon>Caligidae</taxon>
        <taxon>Lepeophtheirus</taxon>
    </lineage>
</organism>
<dbReference type="PANTHER" id="PTHR23235">
    <property type="entry name" value="KRUEPPEL-LIKE TRANSCRIPTION FACTOR"/>
    <property type="match status" value="1"/>
</dbReference>
<dbReference type="EMBL" id="HACA01005626">
    <property type="protein sequence ID" value="CDW22987.1"/>
    <property type="molecule type" value="Transcribed_RNA"/>
</dbReference>
<evidence type="ECO:0000256" key="1">
    <source>
        <dbReference type="ARBA" id="ARBA00022723"/>
    </source>
</evidence>
<keyword evidence="2" id="KW-0677">Repeat</keyword>
<keyword evidence="4" id="KW-0862">Zinc</keyword>
<evidence type="ECO:0000313" key="8">
    <source>
        <dbReference type="EMBL" id="CDW22987.1"/>
    </source>
</evidence>
<proteinExistence type="predicted"/>
<feature type="region of interest" description="Disordered" evidence="6">
    <location>
        <begin position="173"/>
        <end position="203"/>
    </location>
</feature>
<dbReference type="InterPro" id="IPR036236">
    <property type="entry name" value="Znf_C2H2_sf"/>
</dbReference>
<dbReference type="Pfam" id="PF00096">
    <property type="entry name" value="zf-C2H2"/>
    <property type="match status" value="3"/>
</dbReference>
<dbReference type="OrthoDB" id="654211at2759"/>
<dbReference type="PROSITE" id="PS00028">
    <property type="entry name" value="ZINC_FINGER_C2H2_1"/>
    <property type="match status" value="3"/>
</dbReference>
<dbReference type="SUPFAM" id="SSF57667">
    <property type="entry name" value="beta-beta-alpha zinc fingers"/>
    <property type="match status" value="2"/>
</dbReference>
<feature type="domain" description="C2H2-type" evidence="7">
    <location>
        <begin position="96"/>
        <end position="123"/>
    </location>
</feature>
<protein>
    <recommendedName>
        <fullName evidence="7">C2H2-type domain-containing protein</fullName>
    </recommendedName>
</protein>
<dbReference type="Gene3D" id="3.30.160.60">
    <property type="entry name" value="Classic Zinc Finger"/>
    <property type="match status" value="4"/>
</dbReference>
<dbReference type="AlphaFoldDB" id="A0A0K2TBN2"/>
<feature type="non-terminal residue" evidence="8">
    <location>
        <position position="1"/>
    </location>
</feature>
<accession>A0A0K2TBN2</accession>